<dbReference type="PANTHER" id="PTHR36839:SF1">
    <property type="entry name" value="METALLO-BETA-LACTAMASE FAMILY PROTEIN (AFU_ORTHOLOGUE AFUA_5G12770)"/>
    <property type="match status" value="1"/>
</dbReference>
<sequence>MSCHICVNCGVQYPLGSSPPSHCLICEDERHYVDKNGQKWTTREEILSKYENKIQCEEDGLYSIRTEPHFGIGQRAFLVQTSHGNILWDCISYLDQKTIDFINGFGGLTAIAISHPHFFTTMIDWSHAFSDVPIYLHQDMRNWIVRPDKCIHFWDGETKDLFDGKLKLIHTGGHFDGSQALYWPDGASQRGVLLSGDEPQVCMDPEQVTFMHSFLNYIPLNENKIRRIMQNLQLVKYDRLYDAFIIYGTDGVILEKAQQIVQRSGERYLKAITKDSN</sequence>
<evidence type="ECO:0000313" key="4">
    <source>
        <dbReference type="EMBL" id="CAF0735472.1"/>
    </source>
</evidence>
<evidence type="ECO:0000313" key="6">
    <source>
        <dbReference type="EMBL" id="CAF4092156.1"/>
    </source>
</evidence>
<organism evidence="3 8">
    <name type="scientific">Adineta steineri</name>
    <dbReference type="NCBI Taxonomy" id="433720"/>
    <lineage>
        <taxon>Eukaryota</taxon>
        <taxon>Metazoa</taxon>
        <taxon>Spiralia</taxon>
        <taxon>Gnathifera</taxon>
        <taxon>Rotifera</taxon>
        <taxon>Eurotatoria</taxon>
        <taxon>Bdelloidea</taxon>
        <taxon>Adinetida</taxon>
        <taxon>Adinetidae</taxon>
        <taxon>Adineta</taxon>
    </lineage>
</organism>
<dbReference type="InterPro" id="IPR036866">
    <property type="entry name" value="RibonucZ/Hydroxyglut_hydro"/>
</dbReference>
<evidence type="ECO:0000313" key="7">
    <source>
        <dbReference type="EMBL" id="CAF4223294.1"/>
    </source>
</evidence>
<evidence type="ECO:0000259" key="1">
    <source>
        <dbReference type="SMART" id="SM00849"/>
    </source>
</evidence>
<dbReference type="EMBL" id="CAJNON010000002">
    <property type="protein sequence ID" value="CAF0735472.1"/>
    <property type="molecule type" value="Genomic_DNA"/>
</dbReference>
<dbReference type="AlphaFoldDB" id="A0A813MK37"/>
<evidence type="ECO:0000313" key="3">
    <source>
        <dbReference type="EMBL" id="CAF0721761.1"/>
    </source>
</evidence>
<dbReference type="Proteomes" id="UP000663881">
    <property type="component" value="Unassembled WGS sequence"/>
</dbReference>
<comment type="caution">
    <text evidence="3">The sequence shown here is derived from an EMBL/GenBank/DDBJ whole genome shotgun (WGS) entry which is preliminary data.</text>
</comment>
<feature type="domain" description="Metallo-beta-lactamase" evidence="1">
    <location>
        <begin position="73"/>
        <end position="250"/>
    </location>
</feature>
<dbReference type="Proteomes" id="UP000663844">
    <property type="component" value="Unassembled WGS sequence"/>
</dbReference>
<dbReference type="InterPro" id="IPR001279">
    <property type="entry name" value="Metallo-B-lactamas"/>
</dbReference>
<dbReference type="SMART" id="SM00849">
    <property type="entry name" value="Lactamase_B"/>
    <property type="match status" value="1"/>
</dbReference>
<dbReference type="EMBL" id="CAJNOG010000002">
    <property type="protein sequence ID" value="CAF0721761.1"/>
    <property type="molecule type" value="Genomic_DNA"/>
</dbReference>
<name>A0A813MK37_9BILA</name>
<dbReference type="EMBL" id="CAJOAZ010000507">
    <property type="protein sequence ID" value="CAF3664767.1"/>
    <property type="molecule type" value="Genomic_DNA"/>
</dbReference>
<evidence type="ECO:0000313" key="8">
    <source>
        <dbReference type="Proteomes" id="UP000663845"/>
    </source>
</evidence>
<dbReference type="SUPFAM" id="SSF56281">
    <property type="entry name" value="Metallo-hydrolase/oxidoreductase"/>
    <property type="match status" value="1"/>
</dbReference>
<evidence type="ECO:0000313" key="5">
    <source>
        <dbReference type="EMBL" id="CAF3664767.1"/>
    </source>
</evidence>
<dbReference type="Proteomes" id="UP000663868">
    <property type="component" value="Unassembled WGS sequence"/>
</dbReference>
<protein>
    <recommendedName>
        <fullName evidence="1">Metallo-beta-lactamase domain-containing protein</fullName>
    </recommendedName>
</protein>
<dbReference type="EMBL" id="CAJOBB010009195">
    <property type="protein sequence ID" value="CAF4223294.1"/>
    <property type="molecule type" value="Genomic_DNA"/>
</dbReference>
<evidence type="ECO:0000313" key="2">
    <source>
        <dbReference type="EMBL" id="CAF0713042.1"/>
    </source>
</evidence>
<dbReference type="Proteomes" id="UP000663891">
    <property type="component" value="Unassembled WGS sequence"/>
</dbReference>
<dbReference type="Proteomes" id="UP000663845">
    <property type="component" value="Unassembled WGS sequence"/>
</dbReference>
<reference evidence="3" key="1">
    <citation type="submission" date="2021-02" db="EMBL/GenBank/DDBJ databases">
        <authorList>
            <person name="Nowell W R."/>
        </authorList>
    </citation>
    <scope>NUCLEOTIDE SEQUENCE</scope>
</reference>
<gene>
    <name evidence="2" type="ORF">IZO911_LOCUS293</name>
    <name evidence="3" type="ORF">JYZ213_LOCUS339</name>
    <name evidence="7" type="ORF">KXQ929_LOCUS41316</name>
    <name evidence="6" type="ORF">OKA104_LOCUS35202</name>
    <name evidence="5" type="ORF">OXD698_LOCUS9835</name>
    <name evidence="4" type="ORF">VCS650_LOCUS294</name>
</gene>
<dbReference type="EMBL" id="CAJOAY010005022">
    <property type="protein sequence ID" value="CAF4092156.1"/>
    <property type="molecule type" value="Genomic_DNA"/>
</dbReference>
<accession>A0A813MK37</accession>
<dbReference type="PANTHER" id="PTHR36839">
    <property type="entry name" value="METALLO-BETA-LACTAMASE FAMILY PROTEIN (AFU_ORTHOLOGUE AFUA_5G12770)"/>
    <property type="match status" value="1"/>
</dbReference>
<dbReference type="Proteomes" id="UP000663860">
    <property type="component" value="Unassembled WGS sequence"/>
</dbReference>
<dbReference type="Gene3D" id="3.60.15.10">
    <property type="entry name" value="Ribonuclease Z/Hydroxyacylglutathione hydrolase-like"/>
    <property type="match status" value="1"/>
</dbReference>
<proteinExistence type="predicted"/>
<dbReference type="OrthoDB" id="17458at2759"/>
<dbReference type="EMBL" id="CAJNOE010000002">
    <property type="protein sequence ID" value="CAF0713042.1"/>
    <property type="molecule type" value="Genomic_DNA"/>
</dbReference>